<reference evidence="3" key="1">
    <citation type="journal article" date="2013" name="Nat. Genet.">
        <title>The duck genome and transcriptome provide insight into an avian influenza virus reservoir species.</title>
        <authorList>
            <person name="Huang Y."/>
            <person name="Li Y."/>
            <person name="Burt D.W."/>
            <person name="Chen H."/>
            <person name="Zhang Y."/>
            <person name="Qian W."/>
            <person name="Kim H."/>
            <person name="Gan S."/>
            <person name="Zhao Y."/>
            <person name="Li J."/>
            <person name="Yi K."/>
            <person name="Feng H."/>
            <person name="Zhu P."/>
            <person name="Li B."/>
            <person name="Liu Q."/>
            <person name="Fairley S."/>
            <person name="Magor K.E."/>
            <person name="Du Z."/>
            <person name="Hu X."/>
            <person name="Goodman L."/>
            <person name="Tafer H."/>
            <person name="Vignal A."/>
            <person name="Lee T."/>
            <person name="Kim K.W."/>
            <person name="Sheng Z."/>
            <person name="An Y."/>
            <person name="Searle S."/>
            <person name="Herrero J."/>
            <person name="Groenen M.A."/>
            <person name="Crooijmans R.P."/>
            <person name="Faraut T."/>
            <person name="Cai Q."/>
            <person name="Webster R.G."/>
            <person name="Aldridge J.R."/>
            <person name="Warren W.C."/>
            <person name="Bartschat S."/>
            <person name="Kehr S."/>
            <person name="Marz M."/>
            <person name="Stadler P.F."/>
            <person name="Smith J."/>
            <person name="Kraus R.H."/>
            <person name="Zhao Y."/>
            <person name="Ren L."/>
            <person name="Fei J."/>
            <person name="Morisson M."/>
            <person name="Kaiser P."/>
            <person name="Griffin D.K."/>
            <person name="Rao M."/>
            <person name="Pitel F."/>
            <person name="Wang J."/>
            <person name="Li N."/>
        </authorList>
    </citation>
    <scope>NUCLEOTIDE SEQUENCE [LARGE SCALE GENOMIC DNA]</scope>
</reference>
<organism evidence="2 3">
    <name type="scientific">Anas platyrhynchos</name>
    <name type="common">Mallard</name>
    <name type="synonym">Anas boschas</name>
    <dbReference type="NCBI Taxonomy" id="8839"/>
    <lineage>
        <taxon>Eukaryota</taxon>
        <taxon>Metazoa</taxon>
        <taxon>Chordata</taxon>
        <taxon>Craniata</taxon>
        <taxon>Vertebrata</taxon>
        <taxon>Euteleostomi</taxon>
        <taxon>Archelosauria</taxon>
        <taxon>Archosauria</taxon>
        <taxon>Dinosauria</taxon>
        <taxon>Saurischia</taxon>
        <taxon>Theropoda</taxon>
        <taxon>Coelurosauria</taxon>
        <taxon>Aves</taxon>
        <taxon>Neognathae</taxon>
        <taxon>Galloanserae</taxon>
        <taxon>Anseriformes</taxon>
        <taxon>Anatidae</taxon>
        <taxon>Anatinae</taxon>
        <taxon>Anas</taxon>
    </lineage>
</organism>
<accession>R0LLQ1</accession>
<protein>
    <submittedName>
        <fullName evidence="2">Uncharacterized protein</fullName>
    </submittedName>
</protein>
<feature type="region of interest" description="Disordered" evidence="1">
    <location>
        <begin position="334"/>
        <end position="354"/>
    </location>
</feature>
<dbReference type="EMBL" id="KB742592">
    <property type="protein sequence ID" value="EOB06629.1"/>
    <property type="molecule type" value="Genomic_DNA"/>
</dbReference>
<dbReference type="AlphaFoldDB" id="R0LLQ1"/>
<dbReference type="Proteomes" id="UP000296049">
    <property type="component" value="Unassembled WGS sequence"/>
</dbReference>
<keyword evidence="3" id="KW-1185">Reference proteome</keyword>
<sequence>MLNVQHPLRSAAEILNLWSIQQHLDSSDGGHVSPVVFAMWAAHPGLKRAKLEREQCDVMVIIEKKQLKDLSKTSHLNCTNTRKRPSANTEDLDHILPTTKASMLKATRQHGLSALQSQQKQSSKNTWKQRLNKTLCNFANQSFKFLTLNTVQYRNPSAGRSCACKDLLRHRYVLASKKPQESDTVSCRGSQQAHEAHCWEYLQNSSNSSVSELMDTKAKNTRALQATGEQRCRWQGYQGQQVKRQGQRTGDEEHTRYNNEAYLLPSSLKIHNLSPSCNIPQNEQTTESYKGNSSSQTEGAEFEVRLPKATKVSPVGEMKTATLLRMVHRQMAVSNGLEDQEQRHPSNCVYRTKQ</sequence>
<name>R0LLQ1_ANAPL</name>
<evidence type="ECO:0000313" key="3">
    <source>
        <dbReference type="Proteomes" id="UP000296049"/>
    </source>
</evidence>
<gene>
    <name evidence="2" type="ORF">Anapl_09322</name>
</gene>
<feature type="region of interest" description="Disordered" evidence="1">
    <location>
        <begin position="282"/>
        <end position="301"/>
    </location>
</feature>
<feature type="compositionally biased region" description="Polar residues" evidence="1">
    <location>
        <begin position="282"/>
        <end position="298"/>
    </location>
</feature>
<proteinExistence type="predicted"/>
<evidence type="ECO:0000313" key="2">
    <source>
        <dbReference type="EMBL" id="EOB06629.1"/>
    </source>
</evidence>
<evidence type="ECO:0000256" key="1">
    <source>
        <dbReference type="SAM" id="MobiDB-lite"/>
    </source>
</evidence>